<evidence type="ECO:0000313" key="5">
    <source>
        <dbReference type="Proteomes" id="UP000681162"/>
    </source>
</evidence>
<evidence type="ECO:0000256" key="3">
    <source>
        <dbReference type="PIRSR" id="PIRSR016184-1"/>
    </source>
</evidence>
<accession>A0A919XYN9</accession>
<dbReference type="Proteomes" id="UP000681162">
    <property type="component" value="Unassembled WGS sequence"/>
</dbReference>
<dbReference type="NCBIfam" id="TIGR00654">
    <property type="entry name" value="PhzF_family"/>
    <property type="match status" value="1"/>
</dbReference>
<dbReference type="RefSeq" id="WP_212944136.1">
    <property type="nucleotide sequence ID" value="NZ_BORR01000033.1"/>
</dbReference>
<keyword evidence="2" id="KW-0413">Isomerase</keyword>
<gene>
    <name evidence="4" type="ORF">J41TS12_49640</name>
</gene>
<comment type="similarity">
    <text evidence="1">Belongs to the PhzF family.</text>
</comment>
<reference evidence="4 5" key="1">
    <citation type="submission" date="2021-03" db="EMBL/GenBank/DDBJ databases">
        <title>Antimicrobial resistance genes in bacteria isolated from Japanese honey, and their potential for conferring macrolide and lincosamide resistance in the American foulbrood pathogen Paenibacillus larvae.</title>
        <authorList>
            <person name="Okamoto M."/>
            <person name="Kumagai M."/>
            <person name="Kanamori H."/>
            <person name="Takamatsu D."/>
        </authorList>
    </citation>
    <scope>NUCLEOTIDE SEQUENCE [LARGE SCALE GENOMIC DNA]</scope>
    <source>
        <strain evidence="4 5">J41TS12</strain>
    </source>
</reference>
<evidence type="ECO:0000256" key="1">
    <source>
        <dbReference type="ARBA" id="ARBA00008270"/>
    </source>
</evidence>
<evidence type="ECO:0000256" key="2">
    <source>
        <dbReference type="ARBA" id="ARBA00023235"/>
    </source>
</evidence>
<dbReference type="GO" id="GO:0016853">
    <property type="term" value="F:isomerase activity"/>
    <property type="evidence" value="ECO:0007669"/>
    <property type="project" value="UniProtKB-KW"/>
</dbReference>
<dbReference type="SUPFAM" id="SSF54506">
    <property type="entry name" value="Diaminopimelate epimerase-like"/>
    <property type="match status" value="1"/>
</dbReference>
<sequence length="270" mass="30177">MKYYVVDAFSEQLFKGNPAGICISDSFPDARLMQNIAMENNLSETAFLVPREQQGHFDLKWYTPELEIELCGHATLASAYVVHHHVDSSLKEISFHTLSGVLTVSVHEPLYELDFPSRPPVYSNTSELLEEVLGGRTPVETFMTENDIGIRYYAVLENELQVRSFAPDFSKIKALPRNFGLVITAKGDKEDFVSRFFAPAAGVNEDPVTGSIHTTLIPYWTDKLGKSKVIARQVSKRGGVLYCEHKGERVKIGGHAIQYLEGELLVDPTP</sequence>
<evidence type="ECO:0000313" key="4">
    <source>
        <dbReference type="EMBL" id="GIO40103.1"/>
    </source>
</evidence>
<dbReference type="Gene3D" id="3.10.310.10">
    <property type="entry name" value="Diaminopimelate Epimerase, Chain A, domain 1"/>
    <property type="match status" value="2"/>
</dbReference>
<dbReference type="Pfam" id="PF02567">
    <property type="entry name" value="PhzC-PhzF"/>
    <property type="match status" value="1"/>
</dbReference>
<dbReference type="PANTHER" id="PTHR13774">
    <property type="entry name" value="PHENAZINE BIOSYNTHESIS PROTEIN"/>
    <property type="match status" value="1"/>
</dbReference>
<organism evidence="4 5">
    <name type="scientific">Paenibacillus antibioticophila</name>
    <dbReference type="NCBI Taxonomy" id="1274374"/>
    <lineage>
        <taxon>Bacteria</taxon>
        <taxon>Bacillati</taxon>
        <taxon>Bacillota</taxon>
        <taxon>Bacilli</taxon>
        <taxon>Bacillales</taxon>
        <taxon>Paenibacillaceae</taxon>
        <taxon>Paenibacillus</taxon>
    </lineage>
</organism>
<name>A0A919XYN9_9BACL</name>
<evidence type="ECO:0008006" key="6">
    <source>
        <dbReference type="Google" id="ProtNLM"/>
    </source>
</evidence>
<comment type="caution">
    <text evidence="4">The sequence shown here is derived from an EMBL/GenBank/DDBJ whole genome shotgun (WGS) entry which is preliminary data.</text>
</comment>
<dbReference type="GO" id="GO:0005737">
    <property type="term" value="C:cytoplasm"/>
    <property type="evidence" value="ECO:0007669"/>
    <property type="project" value="TreeGrafter"/>
</dbReference>
<dbReference type="EMBL" id="BORR01000033">
    <property type="protein sequence ID" value="GIO40103.1"/>
    <property type="molecule type" value="Genomic_DNA"/>
</dbReference>
<feature type="active site" evidence="3">
    <location>
        <position position="44"/>
    </location>
</feature>
<dbReference type="AlphaFoldDB" id="A0A919XYN9"/>
<protein>
    <recommendedName>
        <fullName evidence="6">PhzF family phenazine biosynthesis protein</fullName>
    </recommendedName>
</protein>
<dbReference type="PIRSF" id="PIRSF016184">
    <property type="entry name" value="PhzC_PhzF"/>
    <property type="match status" value="1"/>
</dbReference>
<proteinExistence type="inferred from homology"/>
<dbReference type="InterPro" id="IPR003719">
    <property type="entry name" value="Phenazine_PhzF-like"/>
</dbReference>
<dbReference type="PANTHER" id="PTHR13774:SF17">
    <property type="entry name" value="PHENAZINE BIOSYNTHESIS-LIKE DOMAIN-CONTAINING PROTEIN"/>
    <property type="match status" value="1"/>
</dbReference>
<keyword evidence="5" id="KW-1185">Reference proteome</keyword>